<evidence type="ECO:0000256" key="6">
    <source>
        <dbReference type="ARBA" id="ARBA00023136"/>
    </source>
</evidence>
<evidence type="ECO:0000256" key="4">
    <source>
        <dbReference type="ARBA" id="ARBA00022801"/>
    </source>
</evidence>
<dbReference type="GO" id="GO:0006465">
    <property type="term" value="P:signal peptide processing"/>
    <property type="evidence" value="ECO:0007669"/>
    <property type="project" value="InterPro"/>
</dbReference>
<evidence type="ECO:0000256" key="7">
    <source>
        <dbReference type="ARBA" id="ARBA00038445"/>
    </source>
</evidence>
<proteinExistence type="inferred from homology"/>
<evidence type="ECO:0000256" key="8">
    <source>
        <dbReference type="PIRSR" id="PIRSR600223-1"/>
    </source>
</evidence>
<dbReference type="PANTHER" id="PTHR12383:SF16">
    <property type="entry name" value="MITOCHONDRIAL INNER MEMBRANE PROTEASE SUBUNIT 1"/>
    <property type="match status" value="1"/>
</dbReference>
<keyword evidence="9" id="KW-0645">Protease</keyword>
<dbReference type="PANTHER" id="PTHR12383">
    <property type="entry name" value="PROTEASE FAMILY S26 MITOCHONDRIAL INNER MEMBRANE PROTEASE-RELATED"/>
    <property type="match status" value="1"/>
</dbReference>
<accession>A0AAD9KTX6</accession>
<dbReference type="PRINTS" id="PR00727">
    <property type="entry name" value="LEADERPTASE"/>
</dbReference>
<dbReference type="InterPro" id="IPR019533">
    <property type="entry name" value="Peptidase_S26"/>
</dbReference>
<keyword evidence="12" id="KW-1185">Reference proteome</keyword>
<dbReference type="Pfam" id="PF10502">
    <property type="entry name" value="Peptidase_S26"/>
    <property type="match status" value="2"/>
</dbReference>
<comment type="subunit">
    <text evidence="2">Heterodimer of 2 subunits, IMMPL1 and IMMPL2.</text>
</comment>
<dbReference type="EMBL" id="JAODUO010000596">
    <property type="protein sequence ID" value="KAK2177462.1"/>
    <property type="molecule type" value="Genomic_DNA"/>
</dbReference>
<reference evidence="11" key="1">
    <citation type="journal article" date="2023" name="Mol. Biol. Evol.">
        <title>Third-Generation Sequencing Reveals the Adaptive Role of the Epigenome in Three Deep-Sea Polychaetes.</title>
        <authorList>
            <person name="Perez M."/>
            <person name="Aroh O."/>
            <person name="Sun Y."/>
            <person name="Lan Y."/>
            <person name="Juniper S.K."/>
            <person name="Young C.R."/>
            <person name="Angers B."/>
            <person name="Qian P.Y."/>
        </authorList>
    </citation>
    <scope>NUCLEOTIDE SEQUENCE</scope>
    <source>
        <strain evidence="11">R07B-5</strain>
    </source>
</reference>
<evidence type="ECO:0000256" key="1">
    <source>
        <dbReference type="ARBA" id="ARBA00004273"/>
    </source>
</evidence>
<sequence length="161" mass="18298">MWKRVFLRTVGMGSVLIQYGCIAHCTLEFVGDFVVCTGPSMMPTIKSNDIVITEHISVGRRNIEVGDIVVARSPHNPTQHICKRVLGLEGDWIDNPPPHYSHRYIPKGYVWLEGDNKDNSTDSRSYGPVPYALLRSRVFFKVWPVHDIGSMSHNYGKERND</sequence>
<protein>
    <recommendedName>
        <fullName evidence="9">Mitochondrial inner membrane protease subunit</fullName>
        <ecNumber evidence="9">3.4.21.-</ecNumber>
    </recommendedName>
</protein>
<evidence type="ECO:0000256" key="5">
    <source>
        <dbReference type="ARBA" id="ARBA00023128"/>
    </source>
</evidence>
<organism evidence="11 12">
    <name type="scientific">Ridgeia piscesae</name>
    <name type="common">Tubeworm</name>
    <dbReference type="NCBI Taxonomy" id="27915"/>
    <lineage>
        <taxon>Eukaryota</taxon>
        <taxon>Metazoa</taxon>
        <taxon>Spiralia</taxon>
        <taxon>Lophotrochozoa</taxon>
        <taxon>Annelida</taxon>
        <taxon>Polychaeta</taxon>
        <taxon>Sedentaria</taxon>
        <taxon>Canalipalpata</taxon>
        <taxon>Sabellida</taxon>
        <taxon>Siboglinidae</taxon>
        <taxon>Ridgeia</taxon>
    </lineage>
</organism>
<evidence type="ECO:0000259" key="10">
    <source>
        <dbReference type="Pfam" id="PF10502"/>
    </source>
</evidence>
<evidence type="ECO:0000256" key="3">
    <source>
        <dbReference type="ARBA" id="ARBA00022792"/>
    </source>
</evidence>
<keyword evidence="6" id="KW-0472">Membrane</keyword>
<dbReference type="InterPro" id="IPR052064">
    <property type="entry name" value="Mito_IMP1_subunit"/>
</dbReference>
<feature type="active site" evidence="8">
    <location>
        <position position="40"/>
    </location>
</feature>
<evidence type="ECO:0000313" key="11">
    <source>
        <dbReference type="EMBL" id="KAK2177462.1"/>
    </source>
</evidence>
<gene>
    <name evidence="11" type="ORF">NP493_597g03013</name>
</gene>
<dbReference type="CDD" id="cd06530">
    <property type="entry name" value="S26_SPase_I"/>
    <property type="match status" value="1"/>
</dbReference>
<name>A0AAD9KTX6_RIDPI</name>
<keyword evidence="4 9" id="KW-0378">Hydrolase</keyword>
<dbReference type="GO" id="GO:0042720">
    <property type="term" value="C:mitochondrial inner membrane peptidase complex"/>
    <property type="evidence" value="ECO:0007669"/>
    <property type="project" value="TreeGrafter"/>
</dbReference>
<keyword evidence="5 9" id="KW-0496">Mitochondrion</keyword>
<evidence type="ECO:0000313" key="12">
    <source>
        <dbReference type="Proteomes" id="UP001209878"/>
    </source>
</evidence>
<dbReference type="InterPro" id="IPR036286">
    <property type="entry name" value="LexA/Signal_pep-like_sf"/>
</dbReference>
<dbReference type="InterPro" id="IPR000223">
    <property type="entry name" value="Pept_S26A_signal_pept_1"/>
</dbReference>
<keyword evidence="3 9" id="KW-0999">Mitochondrion inner membrane</keyword>
<comment type="caution">
    <text evidence="11">The sequence shown here is derived from an EMBL/GenBank/DDBJ whole genome shotgun (WGS) entry which is preliminary data.</text>
</comment>
<dbReference type="AlphaFoldDB" id="A0AAD9KTX6"/>
<dbReference type="EC" id="3.4.21.-" evidence="9"/>
<dbReference type="SUPFAM" id="SSF51306">
    <property type="entry name" value="LexA/Signal peptidase"/>
    <property type="match status" value="1"/>
</dbReference>
<feature type="domain" description="Peptidase S26" evidence="10">
    <location>
        <begin position="15"/>
        <end position="93"/>
    </location>
</feature>
<dbReference type="GO" id="GO:0004252">
    <property type="term" value="F:serine-type endopeptidase activity"/>
    <property type="evidence" value="ECO:0007669"/>
    <property type="project" value="InterPro"/>
</dbReference>
<evidence type="ECO:0000256" key="9">
    <source>
        <dbReference type="RuleBase" id="RU362041"/>
    </source>
</evidence>
<comment type="subcellular location">
    <subcellularLocation>
        <location evidence="1 9">Mitochondrion inner membrane</location>
    </subcellularLocation>
</comment>
<dbReference type="Proteomes" id="UP001209878">
    <property type="component" value="Unassembled WGS sequence"/>
</dbReference>
<evidence type="ECO:0000256" key="2">
    <source>
        <dbReference type="ARBA" id="ARBA00011805"/>
    </source>
</evidence>
<comment type="similarity">
    <text evidence="7">Belongs to the peptidase S26 family. IMP1 subfamily.</text>
</comment>
<feature type="active site" evidence="8">
    <location>
        <position position="83"/>
    </location>
</feature>
<dbReference type="GO" id="GO:0006627">
    <property type="term" value="P:protein processing involved in protein targeting to mitochondrion"/>
    <property type="evidence" value="ECO:0007669"/>
    <property type="project" value="TreeGrafter"/>
</dbReference>
<dbReference type="NCBIfam" id="TIGR02227">
    <property type="entry name" value="sigpep_I_bact"/>
    <property type="match status" value="1"/>
</dbReference>
<feature type="domain" description="Peptidase S26" evidence="10">
    <location>
        <begin position="102"/>
        <end position="143"/>
    </location>
</feature>
<dbReference type="Gene3D" id="2.10.109.10">
    <property type="entry name" value="Umud Fragment, subunit A"/>
    <property type="match status" value="1"/>
</dbReference>